<comment type="caution">
    <text evidence="2">The sequence shown here is derived from an EMBL/GenBank/DDBJ whole genome shotgun (WGS) entry which is preliminary data.</text>
</comment>
<evidence type="ECO:0000256" key="1">
    <source>
        <dbReference type="SAM" id="MobiDB-lite"/>
    </source>
</evidence>
<dbReference type="AlphaFoldDB" id="A0AA39MS27"/>
<evidence type="ECO:0000313" key="3">
    <source>
        <dbReference type="Proteomes" id="UP001175211"/>
    </source>
</evidence>
<gene>
    <name evidence="2" type="ORF">EV420DRAFT_1484632</name>
</gene>
<feature type="compositionally biased region" description="Basic and acidic residues" evidence="1">
    <location>
        <begin position="23"/>
        <end position="35"/>
    </location>
</feature>
<dbReference type="GeneID" id="85353649"/>
<organism evidence="2 3">
    <name type="scientific">Armillaria tabescens</name>
    <name type="common">Ringless honey mushroom</name>
    <name type="synonym">Agaricus tabescens</name>
    <dbReference type="NCBI Taxonomy" id="1929756"/>
    <lineage>
        <taxon>Eukaryota</taxon>
        <taxon>Fungi</taxon>
        <taxon>Dikarya</taxon>
        <taxon>Basidiomycota</taxon>
        <taxon>Agaricomycotina</taxon>
        <taxon>Agaricomycetes</taxon>
        <taxon>Agaricomycetidae</taxon>
        <taxon>Agaricales</taxon>
        <taxon>Marasmiineae</taxon>
        <taxon>Physalacriaceae</taxon>
        <taxon>Desarmillaria</taxon>
    </lineage>
</organism>
<keyword evidence="3" id="KW-1185">Reference proteome</keyword>
<dbReference type="Proteomes" id="UP001175211">
    <property type="component" value="Unassembled WGS sequence"/>
</dbReference>
<feature type="compositionally biased region" description="Polar residues" evidence="1">
    <location>
        <begin position="42"/>
        <end position="53"/>
    </location>
</feature>
<dbReference type="RefSeq" id="XP_060325082.1">
    <property type="nucleotide sequence ID" value="XM_060470101.1"/>
</dbReference>
<protein>
    <submittedName>
        <fullName evidence="2">Uncharacterized protein</fullName>
    </submittedName>
</protein>
<sequence>MTPDPRTGSFYLSALQAYEEALNGDHHSGDSDGRSYHPRSPSPASSTTVRAGTTGQRVVLPCSLVHRGDGFQVFGIPEETTRQDWIETNNNPLPLPEPEWHSKGVPAYPLYHGPLRPDLPTLRDAERPFVTKNQQITEAHALASPVIPFEQPWTLVHLMLIKSRLDIQSARLLSEVKAHLETRREAAALSRRVREYEECTWPHEFDGTAVPNETPSPTWVIDSDHPTANFVCHQYGVTEPEVYSMTMKHTAMPWHTPIQPSQTPMPTKPPIGGYYKEILRQVHQVLNTVVEMVPVLLWGLNWDKLFDAIGYGICTDPWWRMTNAGIDYISANRIYDQFTMTNIIMVEMYCVTANIWNMIHPKDPKEPGAPYC</sequence>
<reference evidence="2" key="1">
    <citation type="submission" date="2023-06" db="EMBL/GenBank/DDBJ databases">
        <authorList>
            <consortium name="Lawrence Berkeley National Laboratory"/>
            <person name="Ahrendt S."/>
            <person name="Sahu N."/>
            <person name="Indic B."/>
            <person name="Wong-Bajracharya J."/>
            <person name="Merenyi Z."/>
            <person name="Ke H.-M."/>
            <person name="Monk M."/>
            <person name="Kocsube S."/>
            <person name="Drula E."/>
            <person name="Lipzen A."/>
            <person name="Balint B."/>
            <person name="Henrissat B."/>
            <person name="Andreopoulos B."/>
            <person name="Martin F.M."/>
            <person name="Harder C.B."/>
            <person name="Rigling D."/>
            <person name="Ford K.L."/>
            <person name="Foster G.D."/>
            <person name="Pangilinan J."/>
            <person name="Papanicolaou A."/>
            <person name="Barry K."/>
            <person name="LaButti K."/>
            <person name="Viragh M."/>
            <person name="Koriabine M."/>
            <person name="Yan M."/>
            <person name="Riley R."/>
            <person name="Champramary S."/>
            <person name="Plett K.L."/>
            <person name="Tsai I.J."/>
            <person name="Slot J."/>
            <person name="Sipos G."/>
            <person name="Plett J."/>
            <person name="Nagy L.G."/>
            <person name="Grigoriev I.V."/>
        </authorList>
    </citation>
    <scope>NUCLEOTIDE SEQUENCE</scope>
    <source>
        <strain evidence="2">CCBAS 213</strain>
    </source>
</reference>
<proteinExistence type="predicted"/>
<accession>A0AA39MS27</accession>
<dbReference type="EMBL" id="JAUEPS010000054">
    <property type="protein sequence ID" value="KAK0444512.1"/>
    <property type="molecule type" value="Genomic_DNA"/>
</dbReference>
<name>A0AA39MS27_ARMTA</name>
<evidence type="ECO:0000313" key="2">
    <source>
        <dbReference type="EMBL" id="KAK0444512.1"/>
    </source>
</evidence>
<feature type="region of interest" description="Disordered" evidence="1">
    <location>
        <begin position="23"/>
        <end position="53"/>
    </location>
</feature>